<keyword evidence="2" id="KW-0732">Signal</keyword>
<feature type="compositionally biased region" description="Polar residues" evidence="1">
    <location>
        <begin position="65"/>
        <end position="77"/>
    </location>
</feature>
<feature type="chain" id="PRO_5039225146" description="PepSY domain-containing protein" evidence="2">
    <location>
        <begin position="20"/>
        <end position="331"/>
    </location>
</feature>
<dbReference type="Proteomes" id="UP000824239">
    <property type="component" value="Unassembled WGS sequence"/>
</dbReference>
<reference evidence="3" key="2">
    <citation type="journal article" date="2021" name="PeerJ">
        <title>Extensive microbial diversity within the chicken gut microbiome revealed by metagenomics and culture.</title>
        <authorList>
            <person name="Gilroy R."/>
            <person name="Ravi A."/>
            <person name="Getino M."/>
            <person name="Pursley I."/>
            <person name="Horton D.L."/>
            <person name="Alikhan N.F."/>
            <person name="Baker D."/>
            <person name="Gharbi K."/>
            <person name="Hall N."/>
            <person name="Watson M."/>
            <person name="Adriaenssens E.M."/>
            <person name="Foster-Nyarko E."/>
            <person name="Jarju S."/>
            <person name="Secka A."/>
            <person name="Antonio M."/>
            <person name="Oren A."/>
            <person name="Chaudhuri R.R."/>
            <person name="La Ragione R."/>
            <person name="Hildebrand F."/>
            <person name="Pallen M.J."/>
        </authorList>
    </citation>
    <scope>NUCLEOTIDE SEQUENCE</scope>
    <source>
        <strain evidence="3">ChiBcec15-4380</strain>
    </source>
</reference>
<comment type="caution">
    <text evidence="3">The sequence shown here is derived from an EMBL/GenBank/DDBJ whole genome shotgun (WGS) entry which is preliminary data.</text>
</comment>
<sequence length="331" mass="35397">MQQIAKRLLCFTLAVSAAAALTACSVTPPPVQQLDPVEVMPTQETPPPETAETAPEADPEAGTEIDTTTSEQATDSQPEPPTEEACIQQARDILTALNKAPGAGETPTVTRQNDATWSREEILVAFGEKEVSFDGGTGALIGVRAFDDARDDTAAAPMEESAALAVAQAFYEALPYPTGYVYSNLDRFDDHAWTFSFSRSYTVVLDGVQTAVFNPYEQVRIVIDPCTGLFQLSNAFDRPLAEDAAQGRAPLTQADAQAIAEESTTFAQDRSAYALTAALGCCLPFQDGGSYAGAARLCWSFQYDGEIGGVADCYWIDVDLYTGEVLSVLLT</sequence>
<accession>A0A9D1DJ54</accession>
<evidence type="ECO:0000256" key="2">
    <source>
        <dbReference type="SAM" id="SignalP"/>
    </source>
</evidence>
<evidence type="ECO:0000313" key="4">
    <source>
        <dbReference type="Proteomes" id="UP000824239"/>
    </source>
</evidence>
<organism evidence="3 4">
    <name type="scientific">Candidatus Avoscillospira avicola</name>
    <dbReference type="NCBI Taxonomy" id="2840706"/>
    <lineage>
        <taxon>Bacteria</taxon>
        <taxon>Bacillati</taxon>
        <taxon>Bacillota</taxon>
        <taxon>Clostridia</taxon>
        <taxon>Eubacteriales</taxon>
        <taxon>Oscillospiraceae</taxon>
        <taxon>Oscillospiraceae incertae sedis</taxon>
        <taxon>Candidatus Avoscillospira</taxon>
    </lineage>
</organism>
<gene>
    <name evidence="3" type="ORF">IAA53_10115</name>
</gene>
<dbReference type="AlphaFoldDB" id="A0A9D1DJ54"/>
<reference evidence="3" key="1">
    <citation type="submission" date="2020-10" db="EMBL/GenBank/DDBJ databases">
        <authorList>
            <person name="Gilroy R."/>
        </authorList>
    </citation>
    <scope>NUCLEOTIDE SEQUENCE</scope>
    <source>
        <strain evidence="3">ChiBcec15-4380</strain>
    </source>
</reference>
<evidence type="ECO:0000256" key="1">
    <source>
        <dbReference type="SAM" id="MobiDB-lite"/>
    </source>
</evidence>
<name>A0A9D1DJ54_9FIRM</name>
<evidence type="ECO:0008006" key="5">
    <source>
        <dbReference type="Google" id="ProtNLM"/>
    </source>
</evidence>
<dbReference type="EMBL" id="DVHE01000079">
    <property type="protein sequence ID" value="HIR51605.1"/>
    <property type="molecule type" value="Genomic_DNA"/>
</dbReference>
<evidence type="ECO:0000313" key="3">
    <source>
        <dbReference type="EMBL" id="HIR51605.1"/>
    </source>
</evidence>
<proteinExistence type="predicted"/>
<feature type="region of interest" description="Disordered" evidence="1">
    <location>
        <begin position="39"/>
        <end position="85"/>
    </location>
</feature>
<dbReference type="PROSITE" id="PS51257">
    <property type="entry name" value="PROKAR_LIPOPROTEIN"/>
    <property type="match status" value="1"/>
</dbReference>
<protein>
    <recommendedName>
        <fullName evidence="5">PepSY domain-containing protein</fullName>
    </recommendedName>
</protein>
<feature type="signal peptide" evidence="2">
    <location>
        <begin position="1"/>
        <end position="19"/>
    </location>
</feature>